<proteinExistence type="predicted"/>
<comment type="caution">
    <text evidence="1">The sequence shown here is derived from an EMBL/GenBank/DDBJ whole genome shotgun (WGS) entry which is preliminary data.</text>
</comment>
<gene>
    <name evidence="1" type="primary">Acey_s0054.g2465</name>
    <name evidence="1" type="ORF">Y032_0054g2465</name>
</gene>
<evidence type="ECO:0000313" key="1">
    <source>
        <dbReference type="EMBL" id="EYC10618.1"/>
    </source>
</evidence>
<dbReference type="Proteomes" id="UP000024635">
    <property type="component" value="Unassembled WGS sequence"/>
</dbReference>
<name>A0A016U7R9_9BILA</name>
<dbReference type="EMBL" id="JARK01001390">
    <property type="protein sequence ID" value="EYC10618.1"/>
    <property type="molecule type" value="Genomic_DNA"/>
</dbReference>
<protein>
    <submittedName>
        <fullName evidence="1">Uncharacterized protein</fullName>
    </submittedName>
</protein>
<dbReference type="OrthoDB" id="5864597at2759"/>
<sequence>MFPNEHSLSEEHALSGLPQLSKLINALLEKKIKRVGEREVRVSENKFSFFNPGKYTKKIGGHPKCGRCMRYGEPVAAVTTCRSS</sequence>
<dbReference type="AlphaFoldDB" id="A0A016U7R9"/>
<reference evidence="2" key="1">
    <citation type="journal article" date="2015" name="Nat. Genet.">
        <title>The genome and transcriptome of the zoonotic hookworm Ancylostoma ceylanicum identify infection-specific gene families.</title>
        <authorList>
            <person name="Schwarz E.M."/>
            <person name="Hu Y."/>
            <person name="Antoshechkin I."/>
            <person name="Miller M.M."/>
            <person name="Sternberg P.W."/>
            <person name="Aroian R.V."/>
        </authorList>
    </citation>
    <scope>NUCLEOTIDE SEQUENCE</scope>
    <source>
        <strain evidence="2">HY135</strain>
    </source>
</reference>
<accession>A0A016U7R9</accession>
<organism evidence="1 2">
    <name type="scientific">Ancylostoma ceylanicum</name>
    <dbReference type="NCBI Taxonomy" id="53326"/>
    <lineage>
        <taxon>Eukaryota</taxon>
        <taxon>Metazoa</taxon>
        <taxon>Ecdysozoa</taxon>
        <taxon>Nematoda</taxon>
        <taxon>Chromadorea</taxon>
        <taxon>Rhabditida</taxon>
        <taxon>Rhabditina</taxon>
        <taxon>Rhabditomorpha</taxon>
        <taxon>Strongyloidea</taxon>
        <taxon>Ancylostomatidae</taxon>
        <taxon>Ancylostomatinae</taxon>
        <taxon>Ancylostoma</taxon>
    </lineage>
</organism>
<evidence type="ECO:0000313" key="2">
    <source>
        <dbReference type="Proteomes" id="UP000024635"/>
    </source>
</evidence>
<keyword evidence="2" id="KW-1185">Reference proteome</keyword>